<protein>
    <submittedName>
        <fullName evidence="2">Uncharacterized protein</fullName>
    </submittedName>
</protein>
<feature type="region of interest" description="Disordered" evidence="1">
    <location>
        <begin position="95"/>
        <end position="159"/>
    </location>
</feature>
<evidence type="ECO:0000256" key="1">
    <source>
        <dbReference type="SAM" id="MobiDB-lite"/>
    </source>
</evidence>
<feature type="compositionally biased region" description="Pro residues" evidence="1">
    <location>
        <begin position="56"/>
        <end position="69"/>
    </location>
</feature>
<feature type="region of interest" description="Disordered" evidence="1">
    <location>
        <begin position="16"/>
        <end position="76"/>
    </location>
</feature>
<organism evidence="2 3">
    <name type="scientific">Succiniclasticum ruminis</name>
    <dbReference type="NCBI Taxonomy" id="40841"/>
    <lineage>
        <taxon>Bacteria</taxon>
        <taxon>Bacillati</taxon>
        <taxon>Bacillota</taxon>
        <taxon>Negativicutes</taxon>
        <taxon>Acidaminococcales</taxon>
        <taxon>Acidaminococcaceae</taxon>
        <taxon>Succiniclasticum</taxon>
    </lineage>
</organism>
<name>A0A1G6NPI3_9FIRM</name>
<feature type="compositionally biased region" description="Low complexity" evidence="1">
    <location>
        <begin position="381"/>
        <end position="391"/>
    </location>
</feature>
<reference evidence="3" key="1">
    <citation type="submission" date="2016-10" db="EMBL/GenBank/DDBJ databases">
        <authorList>
            <person name="Varghese N."/>
            <person name="Submissions S."/>
        </authorList>
    </citation>
    <scope>NUCLEOTIDE SEQUENCE [LARGE SCALE GENOMIC DNA]</scope>
    <source>
        <strain evidence="3">DSM 11005</strain>
    </source>
</reference>
<sequence length="426" mass="45707">MKDDFKIIMQLHAEGDAPAAAAPAAATPAPAATPTPAAASSPAPASTAQPSTPAAPSAPEPATPKPAPAVPEYKVLADTGGGTQLIMDANGQKRIITVEPKKEPEPAPVPGTGTEPQPQTANPAPAAQPAPVPGNEPAETDAEPTPANTLTGQPPQAAPMYTPEELSLAIQLGAVDESRIPISMAIQYGQYKERMAQQQAIAAGQQQAQQNPKPNEAAQKMEFMKKLEDTARQMTLKELGLTEDDLNDSQYADYSDNPDLGERVKMFNTALEYNRQHIINDVQARQAKAQQQAASQKAVNDSIIAFAQSEIRTEPKFTEINNAMETYYQELPWAKADKYAKALNAYKAGTATEEQANTLKEYYDEVKKMIYAKANNLSTTPTPVVRTPARVESPGTGLDTPRQADPTELRGLDYMGKIAWLAKHTK</sequence>
<accession>A0A1G6NPI3</accession>
<feature type="compositionally biased region" description="Low complexity" evidence="1">
    <location>
        <begin position="17"/>
        <end position="55"/>
    </location>
</feature>
<dbReference type="Proteomes" id="UP000198943">
    <property type="component" value="Unassembled WGS sequence"/>
</dbReference>
<feature type="compositionally biased region" description="Low complexity" evidence="1">
    <location>
        <begin position="116"/>
        <end position="125"/>
    </location>
</feature>
<keyword evidence="3" id="KW-1185">Reference proteome</keyword>
<dbReference type="RefSeq" id="WP_093730995.1">
    <property type="nucleotide sequence ID" value="NZ_FMYW01000015.1"/>
</dbReference>
<dbReference type="AlphaFoldDB" id="A0A1G6NPI3"/>
<feature type="region of interest" description="Disordered" evidence="1">
    <location>
        <begin position="381"/>
        <end position="406"/>
    </location>
</feature>
<dbReference type="EMBL" id="FMYW01000015">
    <property type="protein sequence ID" value="SDC69793.1"/>
    <property type="molecule type" value="Genomic_DNA"/>
</dbReference>
<proteinExistence type="predicted"/>
<evidence type="ECO:0000313" key="3">
    <source>
        <dbReference type="Proteomes" id="UP000198943"/>
    </source>
</evidence>
<gene>
    <name evidence="2" type="ORF">SAMN04487864_11537</name>
</gene>
<evidence type="ECO:0000313" key="2">
    <source>
        <dbReference type="EMBL" id="SDC69793.1"/>
    </source>
</evidence>